<gene>
    <name evidence="1" type="ORF">GCM10009682_31500</name>
</gene>
<evidence type="ECO:0000313" key="1">
    <source>
        <dbReference type="EMBL" id="GAA1807347.1"/>
    </source>
</evidence>
<dbReference type="RefSeq" id="WP_344131734.1">
    <property type="nucleotide sequence ID" value="NZ_BAAALT010000086.1"/>
</dbReference>
<sequence>MADGVAGPLIRCLVAGVVVVGVAACTPGSRSAAPAPSVGASPVPEDCARVIDAVAAPPDDYLVIGGDVALPEEQLREASDQGGDDPSARWFTKFGLLVRAGAAVEVAVAPQWAGRAAVDWGPADGPVARIRVPACPARDPGRPWLVYAGGVWSGRPACVPVVVTTASTEATVRYGLSQPC</sequence>
<protein>
    <submittedName>
        <fullName evidence="1">Uncharacterized protein</fullName>
    </submittedName>
</protein>
<reference evidence="1 2" key="1">
    <citation type="journal article" date="2019" name="Int. J. Syst. Evol. Microbiol.">
        <title>The Global Catalogue of Microorganisms (GCM) 10K type strain sequencing project: providing services to taxonomists for standard genome sequencing and annotation.</title>
        <authorList>
            <consortium name="The Broad Institute Genomics Platform"/>
            <consortium name="The Broad Institute Genome Sequencing Center for Infectious Disease"/>
            <person name="Wu L."/>
            <person name="Ma J."/>
        </authorList>
    </citation>
    <scope>NUCLEOTIDE SEQUENCE [LARGE SCALE GENOMIC DNA]</scope>
    <source>
        <strain evidence="1 2">JCM 13250</strain>
    </source>
</reference>
<name>A0ABN2M2F8_9ACTN</name>
<proteinExistence type="predicted"/>
<comment type="caution">
    <text evidence="1">The sequence shown here is derived from an EMBL/GenBank/DDBJ whole genome shotgun (WGS) entry which is preliminary data.</text>
</comment>
<keyword evidence="2" id="KW-1185">Reference proteome</keyword>
<accession>A0ABN2M2F8</accession>
<dbReference type="Proteomes" id="UP001500218">
    <property type="component" value="Unassembled WGS sequence"/>
</dbReference>
<evidence type="ECO:0000313" key="2">
    <source>
        <dbReference type="Proteomes" id="UP001500218"/>
    </source>
</evidence>
<organism evidence="1 2">
    <name type="scientific">Luedemannella flava</name>
    <dbReference type="NCBI Taxonomy" id="349316"/>
    <lineage>
        <taxon>Bacteria</taxon>
        <taxon>Bacillati</taxon>
        <taxon>Actinomycetota</taxon>
        <taxon>Actinomycetes</taxon>
        <taxon>Micromonosporales</taxon>
        <taxon>Micromonosporaceae</taxon>
        <taxon>Luedemannella</taxon>
    </lineage>
</organism>
<dbReference type="EMBL" id="BAAALT010000086">
    <property type="protein sequence ID" value="GAA1807347.1"/>
    <property type="molecule type" value="Genomic_DNA"/>
</dbReference>